<dbReference type="Pfam" id="PF04392">
    <property type="entry name" value="ABC_sub_bind"/>
    <property type="match status" value="1"/>
</dbReference>
<proteinExistence type="predicted"/>
<dbReference type="InterPro" id="IPR007487">
    <property type="entry name" value="ABC_transpt-TYRBP-like"/>
</dbReference>
<dbReference type="InterPro" id="IPR028082">
    <property type="entry name" value="Peripla_BP_I"/>
</dbReference>
<keyword evidence="3" id="KW-1185">Reference proteome</keyword>
<dbReference type="NCBIfam" id="NF041285">
    <property type="entry name" value="ABC_SBP_TrpX"/>
    <property type="match status" value="1"/>
</dbReference>
<accession>A0A429Z4D1</accession>
<dbReference type="RefSeq" id="WP_125944026.1">
    <property type="nucleotide sequence ID" value="NZ_PXZH01000008.1"/>
</dbReference>
<name>A0A429Z4D1_9ENTE</name>
<dbReference type="OrthoDB" id="9776955at2"/>
<dbReference type="AlphaFoldDB" id="A0A429Z4D1"/>
<dbReference type="SUPFAM" id="SSF53822">
    <property type="entry name" value="Periplasmic binding protein-like I"/>
    <property type="match status" value="1"/>
</dbReference>
<evidence type="ECO:0000313" key="3">
    <source>
        <dbReference type="Proteomes" id="UP000277864"/>
    </source>
</evidence>
<protein>
    <submittedName>
        <fullName evidence="2">Peptide ABC transporter substrate-binding protein</fullName>
    </submittedName>
</protein>
<dbReference type="Proteomes" id="UP000277864">
    <property type="component" value="Unassembled WGS sequence"/>
</dbReference>
<gene>
    <name evidence="2" type="ORF">C7P63_10060</name>
</gene>
<keyword evidence="1" id="KW-0812">Transmembrane</keyword>
<feature type="transmembrane region" description="Helical" evidence="1">
    <location>
        <begin position="6"/>
        <end position="23"/>
    </location>
</feature>
<dbReference type="PANTHER" id="PTHR35271:SF1">
    <property type="entry name" value="ABC TRANSPORTER, SUBSTRATE-BINDING LIPOPROTEIN"/>
    <property type="match status" value="1"/>
</dbReference>
<comment type="caution">
    <text evidence="2">The sequence shown here is derived from an EMBL/GenBank/DDBJ whole genome shotgun (WGS) entry which is preliminary data.</text>
</comment>
<dbReference type="CDD" id="cd06325">
    <property type="entry name" value="PBP1_ABC_unchar_transporter"/>
    <property type="match status" value="1"/>
</dbReference>
<dbReference type="EMBL" id="PXZH01000008">
    <property type="protein sequence ID" value="RST88546.1"/>
    <property type="molecule type" value="Genomic_DNA"/>
</dbReference>
<evidence type="ECO:0000313" key="2">
    <source>
        <dbReference type="EMBL" id="RST88546.1"/>
    </source>
</evidence>
<reference evidence="2 3" key="1">
    <citation type="submission" date="2018-03" db="EMBL/GenBank/DDBJ databases">
        <authorList>
            <person name="Gulvik C.A."/>
        </authorList>
    </citation>
    <scope>NUCLEOTIDE SEQUENCE [LARGE SCALE GENOMIC DNA]</scope>
    <source>
        <strain evidence="2 3">JCM 31581</strain>
    </source>
</reference>
<dbReference type="PANTHER" id="PTHR35271">
    <property type="entry name" value="ABC TRANSPORTER, SUBSTRATE-BINDING LIPOPROTEIN-RELATED"/>
    <property type="match status" value="1"/>
</dbReference>
<keyword evidence="1" id="KW-0472">Membrane</keyword>
<evidence type="ECO:0000256" key="1">
    <source>
        <dbReference type="SAM" id="Phobius"/>
    </source>
</evidence>
<organism evidence="2 3">
    <name type="scientific">Vagococcus humatus</name>
    <dbReference type="NCBI Taxonomy" id="1889241"/>
    <lineage>
        <taxon>Bacteria</taxon>
        <taxon>Bacillati</taxon>
        <taxon>Bacillota</taxon>
        <taxon>Bacilli</taxon>
        <taxon>Lactobacillales</taxon>
        <taxon>Enterococcaceae</taxon>
        <taxon>Vagococcus</taxon>
    </lineage>
</organism>
<keyword evidence="1" id="KW-1133">Transmembrane helix</keyword>
<dbReference type="Gene3D" id="3.40.50.2300">
    <property type="match status" value="2"/>
</dbReference>
<sequence>MGRKGLYSILIVIGVLVGSTFITKDEPFMLKEKQPKIGVLQFVSHPALDEIYQGFLSELNKQGYKDGKNIKLVFQNAQGDQNKLLTMSQYLREEKVSVSVGIATPSAQALANVMSDKQPVVLGAVSDPKAAGLVSNNEHPGGYITGVSDQAPVKEQIQLMKELLPNLKRVGILYSSSEDNSSAQVKKFKQLAPSDWDVKEYSVPTHNEIKQMTQVMVQEVEAIYIPIDNTIADGLEMVVQLADDKKVPIIPSAETMVEAGGLATVGINQFKLGEQTAKMTIDILEHKKKPGDMPIYTFNTGDKVINQKKAEELGIKIPKQLTSYLKVLD</sequence>
<dbReference type="InterPro" id="IPR047776">
    <property type="entry name" value="ABC_SBP_TrpX-like"/>
</dbReference>